<keyword evidence="5" id="KW-1185">Reference proteome</keyword>
<feature type="region of interest" description="Disordered" evidence="1">
    <location>
        <begin position="44"/>
        <end position="70"/>
    </location>
</feature>
<keyword evidence="2" id="KW-0812">Transmembrane</keyword>
<evidence type="ECO:0000313" key="4">
    <source>
        <dbReference type="EnsemblMetazoa" id="GBRI029927-PA"/>
    </source>
</evidence>
<evidence type="ECO:0000259" key="3">
    <source>
        <dbReference type="PROSITE" id="PS50954"/>
    </source>
</evidence>
<keyword evidence="2" id="KW-0472">Membrane</keyword>
<dbReference type="Proteomes" id="UP000091820">
    <property type="component" value="Unassembled WGS sequence"/>
</dbReference>
<dbReference type="CDD" id="cd12934">
    <property type="entry name" value="LEM"/>
    <property type="match status" value="1"/>
</dbReference>
<accession>A0A1A9WRX5</accession>
<keyword evidence="2" id="KW-1133">Transmembrane helix</keyword>
<dbReference type="InterPro" id="IPR003887">
    <property type="entry name" value="LEM_dom"/>
</dbReference>
<reference evidence="4" key="2">
    <citation type="submission" date="2020-05" db="UniProtKB">
        <authorList>
            <consortium name="EnsemblMetazoa"/>
        </authorList>
    </citation>
    <scope>IDENTIFICATION</scope>
    <source>
        <strain evidence="4">IAEA</strain>
    </source>
</reference>
<dbReference type="AlphaFoldDB" id="A0A1A9WRX5"/>
<proteinExistence type="predicted"/>
<feature type="domain" description="LEM" evidence="3">
    <location>
        <begin position="1"/>
        <end position="45"/>
    </location>
</feature>
<evidence type="ECO:0000256" key="2">
    <source>
        <dbReference type="SAM" id="Phobius"/>
    </source>
</evidence>
<evidence type="ECO:0000256" key="1">
    <source>
        <dbReference type="SAM" id="MobiDB-lite"/>
    </source>
</evidence>
<dbReference type="InterPro" id="IPR011015">
    <property type="entry name" value="LEM/LEM-like_dom_sf"/>
</dbReference>
<sequence>MLELEKLNNKELRKMCLEHGLPNVPVTNTSRNVLIKRLEAEISGKPYSPSPAKASSRRETVHVSAPAETTSSKLATMDNSSVEDNSVKVSNNRPTRHTLAVGERIVSTTTTTVSDPESSDVSPDRLISKQAYNMMQTPLKESLYPKLPAKEPSPKPVMLSKTDVVTTSYIQETKKNANKTYADMEAREQAIQSQTQPKSVFINQETTSSIKPTFISPLTYKSTKEFNPTMPSKLSSTSSYQSRLEPRATINKLPSHSYASPSKYYTKPQYADEYEDDEDDIVCVDEYDDDEDDDDNEEEYEDDVVVVEDSPLGKDVKTPFLSSFARNLENLKASPLAEKYSPLYGNVSNARQRESIGRRTIIPSSKVTSRPSWQTSSAKPDAANNSFRQFVCALEDKYHFKWPLFAIIVFILMVFVYVFLVQQI</sequence>
<evidence type="ECO:0000313" key="5">
    <source>
        <dbReference type="Proteomes" id="UP000091820"/>
    </source>
</evidence>
<dbReference type="EnsemblMetazoa" id="GBRI029927-RA">
    <property type="protein sequence ID" value="GBRI029927-PA"/>
    <property type="gene ID" value="GBRI029927"/>
</dbReference>
<feature type="compositionally biased region" description="Low complexity" evidence="1">
    <location>
        <begin position="44"/>
        <end position="54"/>
    </location>
</feature>
<dbReference type="PROSITE" id="PS50954">
    <property type="entry name" value="LEM"/>
    <property type="match status" value="1"/>
</dbReference>
<dbReference type="SMART" id="SM00540">
    <property type="entry name" value="LEM"/>
    <property type="match status" value="1"/>
</dbReference>
<reference evidence="5" key="1">
    <citation type="submission" date="2014-03" db="EMBL/GenBank/DDBJ databases">
        <authorList>
            <person name="Aksoy S."/>
            <person name="Warren W."/>
            <person name="Wilson R.K."/>
        </authorList>
    </citation>
    <scope>NUCLEOTIDE SEQUENCE [LARGE SCALE GENOMIC DNA]</scope>
    <source>
        <strain evidence="5">IAEA</strain>
    </source>
</reference>
<protein>
    <recommendedName>
        <fullName evidence="3">LEM domain-containing protein</fullName>
    </recommendedName>
</protein>
<dbReference type="STRING" id="37001.A0A1A9WRX5"/>
<name>A0A1A9WRX5_9MUSC</name>
<dbReference type="Gene3D" id="1.10.720.40">
    <property type="match status" value="1"/>
</dbReference>
<dbReference type="SUPFAM" id="SSF63451">
    <property type="entry name" value="LEM domain"/>
    <property type="match status" value="1"/>
</dbReference>
<dbReference type="Pfam" id="PF03020">
    <property type="entry name" value="LEM"/>
    <property type="match status" value="1"/>
</dbReference>
<dbReference type="VEuPathDB" id="VectorBase:GBRI029927"/>
<feature type="transmembrane region" description="Helical" evidence="2">
    <location>
        <begin position="402"/>
        <end position="421"/>
    </location>
</feature>
<organism evidence="4 5">
    <name type="scientific">Glossina brevipalpis</name>
    <dbReference type="NCBI Taxonomy" id="37001"/>
    <lineage>
        <taxon>Eukaryota</taxon>
        <taxon>Metazoa</taxon>
        <taxon>Ecdysozoa</taxon>
        <taxon>Arthropoda</taxon>
        <taxon>Hexapoda</taxon>
        <taxon>Insecta</taxon>
        <taxon>Pterygota</taxon>
        <taxon>Neoptera</taxon>
        <taxon>Endopterygota</taxon>
        <taxon>Diptera</taxon>
        <taxon>Brachycera</taxon>
        <taxon>Muscomorpha</taxon>
        <taxon>Hippoboscoidea</taxon>
        <taxon>Glossinidae</taxon>
        <taxon>Glossina</taxon>
    </lineage>
</organism>